<sequence length="464" mass="53314">MEIWEEILKDSFGSAVVDKPKAIKNEIHGLPRYVSEYLIGFFCEDEITDDGIKETNKYIQEHRIEAREKEKFRNELRIDGSIKIIDKFKVKINLGNGKGNRKPTQMEIPSLGISDAEVVDNILIEHPRILIDGLWGMGEVSYDFIQRDICLTQFKAFQLSEIDVDELIESRSNFDSEQWMNVMISTIGLNFQNYERREKLILLSRLIPMVENNVFMMEFGSPGTGKTYAYENLSSYSRVISGSNVSAPQLFYNLTTKQDGLLVQYDVLLFDEIDKIQRTGLEDSVNNKLYQYLASGKFDRGGIEKVSECGIMMVGNLPSGYYDKKNLLGELLHSSNTHSAFLDRLAGVVPGWELKSIGNPNSAYTKNLGFAADYFSEVIHKLRRKNYNYITNRINLKGCSIRDTDAINKMVSGMIKLVYPDGEIRDEELEEIIDLAVEYRQFVIDQNYRINRDANFDKKLLYEL</sequence>
<dbReference type="GO" id="GO:0008233">
    <property type="term" value="F:peptidase activity"/>
    <property type="evidence" value="ECO:0007669"/>
    <property type="project" value="UniProtKB-KW"/>
</dbReference>
<dbReference type="NCBIfam" id="TIGR02688">
    <property type="entry name" value="BREX system Lon protease-like protein BrxL"/>
    <property type="match status" value="1"/>
</dbReference>
<keyword evidence="2" id="KW-0645">Protease</keyword>
<dbReference type="GO" id="GO:0006508">
    <property type="term" value="P:proteolysis"/>
    <property type="evidence" value="ECO:0007669"/>
    <property type="project" value="UniProtKB-KW"/>
</dbReference>
<keyword evidence="3" id="KW-1185">Reference proteome</keyword>
<dbReference type="InterPro" id="IPR014061">
    <property type="entry name" value="BrxL-like"/>
</dbReference>
<name>A0A1M5XXD0_9CLOT</name>
<evidence type="ECO:0000259" key="1">
    <source>
        <dbReference type="Pfam" id="PF20442"/>
    </source>
</evidence>
<dbReference type="EMBL" id="FQXM01000040">
    <property type="protein sequence ID" value="SHI04396.1"/>
    <property type="molecule type" value="Genomic_DNA"/>
</dbReference>
<accession>A0A1M5XXD0</accession>
<evidence type="ECO:0000313" key="3">
    <source>
        <dbReference type="Proteomes" id="UP000184447"/>
    </source>
</evidence>
<dbReference type="RefSeq" id="WP_073340809.1">
    <property type="nucleotide sequence ID" value="NZ_FQXM01000040.1"/>
</dbReference>
<dbReference type="SUPFAM" id="SSF52540">
    <property type="entry name" value="P-loop containing nucleoside triphosphate hydrolases"/>
    <property type="match status" value="1"/>
</dbReference>
<gene>
    <name evidence="2" type="ORF">SAMN02745207_04002</name>
</gene>
<dbReference type="Proteomes" id="UP000184447">
    <property type="component" value="Unassembled WGS sequence"/>
</dbReference>
<dbReference type="OrthoDB" id="5297084at2"/>
<reference evidence="2 3" key="1">
    <citation type="submission" date="2016-11" db="EMBL/GenBank/DDBJ databases">
        <authorList>
            <person name="Jaros S."/>
            <person name="Januszkiewicz K."/>
            <person name="Wedrychowicz H."/>
        </authorList>
    </citation>
    <scope>NUCLEOTIDE SEQUENCE [LARGE SCALE GENOMIC DNA]</scope>
    <source>
        <strain evidence="2 3">DSM 8605</strain>
    </source>
</reference>
<dbReference type="Gene3D" id="3.40.50.300">
    <property type="entry name" value="P-loop containing nucleotide triphosphate hydrolases"/>
    <property type="match status" value="1"/>
</dbReference>
<dbReference type="InterPro" id="IPR046838">
    <property type="entry name" value="BrxL_N"/>
</dbReference>
<dbReference type="Pfam" id="PF20442">
    <property type="entry name" value="BrxL_N"/>
    <property type="match status" value="1"/>
</dbReference>
<feature type="domain" description="BREX system Lon protease-like BrxL N-terminal" evidence="1">
    <location>
        <begin position="11"/>
        <end position="142"/>
    </location>
</feature>
<protein>
    <submittedName>
        <fullName evidence="2">ATP-dependent Lon protease</fullName>
    </submittedName>
</protein>
<dbReference type="AlphaFoldDB" id="A0A1M5XXD0"/>
<proteinExistence type="predicted"/>
<dbReference type="InterPro" id="IPR027417">
    <property type="entry name" value="P-loop_NTPase"/>
</dbReference>
<evidence type="ECO:0000313" key="2">
    <source>
        <dbReference type="EMBL" id="SHI04396.1"/>
    </source>
</evidence>
<dbReference type="Pfam" id="PF13337">
    <property type="entry name" value="BrxL_ATPase"/>
    <property type="match status" value="1"/>
</dbReference>
<keyword evidence="2" id="KW-0378">Hydrolase</keyword>
<dbReference type="STRING" id="1121316.SAMN02745207_04002"/>
<organism evidence="2 3">
    <name type="scientific">Clostridium grantii DSM 8605</name>
    <dbReference type="NCBI Taxonomy" id="1121316"/>
    <lineage>
        <taxon>Bacteria</taxon>
        <taxon>Bacillati</taxon>
        <taxon>Bacillota</taxon>
        <taxon>Clostridia</taxon>
        <taxon>Eubacteriales</taxon>
        <taxon>Clostridiaceae</taxon>
        <taxon>Clostridium</taxon>
    </lineage>
</organism>